<feature type="chain" id="PRO_5012364511" description="Apple domain-containing protein" evidence="5">
    <location>
        <begin position="20"/>
        <end position="1814"/>
    </location>
</feature>
<keyword evidence="4" id="KW-1015">Disulfide bond</keyword>
<evidence type="ECO:0000259" key="6">
    <source>
        <dbReference type="SMART" id="SM00223"/>
    </source>
</evidence>
<dbReference type="Proteomes" id="UP000183982">
    <property type="component" value="Unassembled WGS sequence"/>
</dbReference>
<feature type="signal peptide" evidence="5">
    <location>
        <begin position="1"/>
        <end position="19"/>
    </location>
</feature>
<dbReference type="SUPFAM" id="SSF48239">
    <property type="entry name" value="Terpenoid cyclases/Protein prenyltransferases"/>
    <property type="match status" value="1"/>
</dbReference>
<dbReference type="InterPro" id="IPR049120">
    <property type="entry name" value="A2M_bMG2"/>
</dbReference>
<feature type="domain" description="Apple" evidence="6">
    <location>
        <begin position="31"/>
        <end position="94"/>
    </location>
</feature>
<dbReference type="Gene3D" id="3.50.4.10">
    <property type="entry name" value="Hepatocyte Growth Factor"/>
    <property type="match status" value="1"/>
</dbReference>
<dbReference type="SMART" id="SM01419">
    <property type="entry name" value="Thiol-ester_cl"/>
    <property type="match status" value="1"/>
</dbReference>
<accession>A0A1M6RS66</accession>
<dbReference type="Pfam" id="PF11974">
    <property type="entry name" value="bMG3"/>
    <property type="match status" value="1"/>
</dbReference>
<dbReference type="InterPro" id="IPR008930">
    <property type="entry name" value="Terpenoid_cyclase/PrenylTrfase"/>
</dbReference>
<evidence type="ECO:0000256" key="3">
    <source>
        <dbReference type="ARBA" id="ARBA00022737"/>
    </source>
</evidence>
<dbReference type="InterPro" id="IPR000177">
    <property type="entry name" value="Apple"/>
</dbReference>
<dbReference type="InterPro" id="IPR026284">
    <property type="entry name" value="A2MG_proteobact"/>
</dbReference>
<dbReference type="RefSeq" id="WP_073256026.1">
    <property type="nucleotide sequence ID" value="NZ_FQZQ01000026.1"/>
</dbReference>
<dbReference type="Pfam" id="PF00207">
    <property type="entry name" value="A2M"/>
    <property type="match status" value="1"/>
</dbReference>
<dbReference type="GO" id="GO:0004866">
    <property type="term" value="F:endopeptidase inhibitor activity"/>
    <property type="evidence" value="ECO:0007669"/>
    <property type="project" value="InterPro"/>
</dbReference>
<dbReference type="InterPro" id="IPR047565">
    <property type="entry name" value="Alpha-macroglob_thiol-ester_cl"/>
</dbReference>
<evidence type="ECO:0000256" key="2">
    <source>
        <dbReference type="ARBA" id="ARBA00022729"/>
    </source>
</evidence>
<evidence type="ECO:0000256" key="5">
    <source>
        <dbReference type="SAM" id="SignalP"/>
    </source>
</evidence>
<dbReference type="GO" id="GO:0006508">
    <property type="term" value="P:proteolysis"/>
    <property type="evidence" value="ECO:0007669"/>
    <property type="project" value="InterPro"/>
</dbReference>
<dbReference type="EMBL" id="FQZQ01000026">
    <property type="protein sequence ID" value="SHK35351.1"/>
    <property type="molecule type" value="Genomic_DNA"/>
</dbReference>
<proteinExistence type="inferred from homology"/>
<dbReference type="InterPro" id="IPR041462">
    <property type="entry name" value="Bact_A2M_MG6"/>
</dbReference>
<organism evidence="9 10">
    <name type="scientific">Shimia gijangensis</name>
    <dbReference type="NCBI Taxonomy" id="1470563"/>
    <lineage>
        <taxon>Bacteria</taxon>
        <taxon>Pseudomonadati</taxon>
        <taxon>Pseudomonadota</taxon>
        <taxon>Alphaproteobacteria</taxon>
        <taxon>Rhodobacterales</taxon>
        <taxon>Roseobacteraceae</taxon>
    </lineage>
</organism>
<dbReference type="Pfam" id="PF01835">
    <property type="entry name" value="MG2"/>
    <property type="match status" value="1"/>
</dbReference>
<dbReference type="SMART" id="SM00223">
    <property type="entry name" value="APPLE"/>
    <property type="match status" value="1"/>
</dbReference>
<dbReference type="CDD" id="cd02891">
    <property type="entry name" value="A2M_like"/>
    <property type="match status" value="1"/>
</dbReference>
<dbReference type="GO" id="GO:0005576">
    <property type="term" value="C:extracellular region"/>
    <property type="evidence" value="ECO:0007669"/>
    <property type="project" value="InterPro"/>
</dbReference>
<dbReference type="PIRSF" id="PIRSF038980">
    <property type="entry name" value="A2M_bac"/>
    <property type="match status" value="1"/>
</dbReference>
<reference evidence="10" key="1">
    <citation type="submission" date="2016-11" db="EMBL/GenBank/DDBJ databases">
        <authorList>
            <person name="Varghese N."/>
            <person name="Submissions S."/>
        </authorList>
    </citation>
    <scope>NUCLEOTIDE SEQUENCE [LARGE SCALE GENOMIC DNA]</scope>
    <source>
        <strain evidence="10">DSM 100564</strain>
    </source>
</reference>
<evidence type="ECO:0000313" key="10">
    <source>
        <dbReference type="Proteomes" id="UP000183982"/>
    </source>
</evidence>
<dbReference type="InterPro" id="IPR021868">
    <property type="entry name" value="Alpha_2_Macroglob_MG3"/>
</dbReference>
<keyword evidence="10" id="KW-1185">Reference proteome</keyword>
<dbReference type="InterPro" id="IPR002890">
    <property type="entry name" value="MG2"/>
</dbReference>
<evidence type="ECO:0000259" key="8">
    <source>
        <dbReference type="SMART" id="SM01360"/>
    </source>
</evidence>
<dbReference type="InterPro" id="IPR041246">
    <property type="entry name" value="Bact_MG10"/>
</dbReference>
<dbReference type="PANTHER" id="PTHR40094:SF1">
    <property type="entry name" value="UBIQUITIN DOMAIN-CONTAINING PROTEIN"/>
    <property type="match status" value="1"/>
</dbReference>
<protein>
    <recommendedName>
        <fullName evidence="11">Apple domain-containing protein</fullName>
    </recommendedName>
</protein>
<dbReference type="Pfam" id="PF17962">
    <property type="entry name" value="bMG6"/>
    <property type="match status" value="1"/>
</dbReference>
<gene>
    <name evidence="9" type="ORF">SAMN05444000_12634</name>
</gene>
<feature type="domain" description="Alpha-2-macroglobulin" evidence="8">
    <location>
        <begin position="1158"/>
        <end position="1247"/>
    </location>
</feature>
<dbReference type="Pfam" id="PF21142">
    <property type="entry name" value="A2M_bMG2"/>
    <property type="match status" value="1"/>
</dbReference>
<dbReference type="SMART" id="SM01360">
    <property type="entry name" value="A2M"/>
    <property type="match status" value="1"/>
</dbReference>
<dbReference type="Pfam" id="PF17973">
    <property type="entry name" value="bMG10"/>
    <property type="match status" value="1"/>
</dbReference>
<dbReference type="PANTHER" id="PTHR40094">
    <property type="entry name" value="ALPHA-2-MACROGLOBULIN HOMOLOG"/>
    <property type="match status" value="1"/>
</dbReference>
<evidence type="ECO:0008006" key="11">
    <source>
        <dbReference type="Google" id="ProtNLM"/>
    </source>
</evidence>
<dbReference type="Pfam" id="PF14295">
    <property type="entry name" value="PAN_4"/>
    <property type="match status" value="1"/>
</dbReference>
<keyword evidence="2 5" id="KW-0732">Signal</keyword>
<evidence type="ECO:0000259" key="7">
    <source>
        <dbReference type="SMART" id="SM01359"/>
    </source>
</evidence>
<comment type="similarity">
    <text evidence="1">Belongs to the protease inhibitor I39 (alpha-2-macroglobulin) family. Bacterial alpha-2-macroglobulin subfamily.</text>
</comment>
<dbReference type="InterPro" id="IPR001599">
    <property type="entry name" value="Macroglobln_a2"/>
</dbReference>
<dbReference type="InterPro" id="IPR041203">
    <property type="entry name" value="Bact_A2M_MG5"/>
</dbReference>
<dbReference type="InterPro" id="IPR003609">
    <property type="entry name" value="Pan_app"/>
</dbReference>
<dbReference type="InterPro" id="IPR051802">
    <property type="entry name" value="YfhM-like"/>
</dbReference>
<evidence type="ECO:0000313" key="9">
    <source>
        <dbReference type="EMBL" id="SHK35351.1"/>
    </source>
</evidence>
<dbReference type="Gene3D" id="1.50.10.20">
    <property type="match status" value="1"/>
</dbReference>
<evidence type="ECO:0000256" key="1">
    <source>
        <dbReference type="ARBA" id="ARBA00010556"/>
    </source>
</evidence>
<keyword evidence="3" id="KW-0677">Repeat</keyword>
<dbReference type="Pfam" id="PF07703">
    <property type="entry name" value="A2M_BRD"/>
    <property type="match status" value="1"/>
</dbReference>
<dbReference type="SMART" id="SM01359">
    <property type="entry name" value="A2M_N_2"/>
    <property type="match status" value="1"/>
</dbReference>
<name>A0A1M6RS66_9RHOB</name>
<evidence type="ECO:0000256" key="4">
    <source>
        <dbReference type="ARBA" id="ARBA00023157"/>
    </source>
</evidence>
<dbReference type="Gene3D" id="2.60.40.1930">
    <property type="match status" value="1"/>
</dbReference>
<dbReference type="CDD" id="cd01100">
    <property type="entry name" value="APPLE_Factor_XI_like"/>
    <property type="match status" value="1"/>
</dbReference>
<dbReference type="STRING" id="1470563.SAMN05444000_12634"/>
<dbReference type="InterPro" id="IPR011625">
    <property type="entry name" value="A2M_N_BRD"/>
</dbReference>
<sequence>MRWILAALAGVFFAQTAIAEDSLIPERRIVVSRDVDFFGSDLTNVFDTTYDACRNTCLQDSECQAFTFNKRSNSCFPKSAISETQPYEGAVSGEVFLADPKTLQQVDQRAAELSFIPTYQLKRATEQAKKIGSLHAGGPWSVSSMLDAAQSRQSEGDTLNAMRWTGAAVGKEDRSDIWLEYARLNQELAATNSNDKGKHRSRALLASMNAYLRAMNDPQRVSSLVVMAEIFEANKRGKTSLRALRLAESIQPRADVVSALDRAIAKYGFNIAEHEVESNLASPRICAKFNEPLIKVGEDYATFLKLPDQRLSVQAEDRSICIEGVAHGSRHTITFRKGLPAASGETLARDIDLTFYVRDREPAVRFPGRAYVLPRTADAGLPIETTNLNEVDLRLQRVSDRNLLRTLQDGYFGRPLSYWQFETFDSEIAETVWQGNGAVSNQLNVDMTTRLPLGDVVSDLPTGLYALTADLPGADKYDETSTTQWFVLSDLGITTLSGVDGLHVFMRSLGDASAREGATVTLLSRSNRVLGMTTTDAKGYARFDPGLTRGSGGAAPAMVTFESGNDFSFLSLTDPAFDLSDRGVEGRPPAPPVDLFLATDRGAYRAGEVIHATALARGDVAEALPGLPVTAILMRPDGVEYSRSTSVSDTEGGHVFAMPLGQTVPRGTWKLSIKSDPDAPSLATRKVLVEDFLPERIDFTQTLPDGPIVLNDDKEPTDLRIEARYLFGAPGAGLTVEGQVTLRARAQVDGYKGYSFGRYDERFDPRAEFFAGEKTDDSGMTILPLYFPNVETLGQPFEARVTTRVMEGSGRPVERRITHPVSSKGPMIGIKPLFEEEVVAEGTDAGFLLVGLAPDLSGQDMKVRWTVNRVRTSYQWYNLYGDWNWEPTSRRTAVASGEVTLGAEPIKVSSPVEWGHYEIVVERLDGDYVASSSDFYAGWYAPVDTLETPDTLDVSLDQPGYHSGEIATLRVVPRFAGTALVTVMSNRLIAMKAVEVQEGENLIPLDVTDEWGAGAYVSASVIRPANEPAGLNPSRALGLSYAKIDPGVKQLNVTLDAGDKVAPNGALEVGIKVDGVTKDESAYVTLAAVDVGILNLTGFKSPDPSDHYFGQRRLGIEIRDIYGRLIDGMNGDMGALRQGGDASSGSSFQSPPPTEELVAYFEGPVIIGDDGTAQVSFDLPEFNGTVRLMAVAWSKTAVGQAEHDVLVRNPVVVTATLPRFLAPGDTSRLLLEIVHAEGPSGRVGLDVSATGVGLNASDVPSGLTLAHKGTERLSIPITAGQVGDHSVRVALTTPNGKQIVKTLTLPVRANDPEISTTQRIDLAAGSTFTLDSNLFVDMRNGTGSAVISSGALARFDAPGLLQALDRYPYGCTEQVTSKALPLLYFDTITSSLGLGERGKVQERIDQAIAVVLTRQATNGAFGLWYADSGDFWLDSYVSDFLSRAKAKGYSVPDIAFRQAMDNLRNRINYAPDFDDGGEDVAYALMVLAREGAANMGDLRYYADVKADHFGTPLAAAQLGAALAYYGDQTRADRMFAKAAWQLDRHWDEAPSNFWRADYGTQLRDAAGALTLAVEAGSDVLDRQIWATRVGGAARNMSTQESVWSLMAAHALIDDDASLGLSVNGVPVDGALVRTLADDVAADPVQVTNESAKPTSLTITSIGVPNYPIDKGGYGYAIERSYFTLGGEATDLASIKIGDRLVTVLKVSPTDGGGARLMVNDPLPAGFEIDNPNLLESGDIAALKWLDIAATQNAEFRSDRFLAAVDWRNSKSFHLAYIVRAVSPGDYHHPAATVEDMYRPQYRARTSASSVTVTE</sequence>
<feature type="domain" description="Alpha-2-macroglobulin bait region" evidence="7">
    <location>
        <begin position="952"/>
        <end position="1096"/>
    </location>
</feature>
<dbReference type="OrthoDB" id="9767116at2"/>
<dbReference type="Pfam" id="PF17972">
    <property type="entry name" value="bMG5"/>
    <property type="match status" value="1"/>
</dbReference>